<feature type="domain" description="RES" evidence="1">
    <location>
        <begin position="44"/>
        <end position="187"/>
    </location>
</feature>
<dbReference type="RefSeq" id="WP_164316058.1">
    <property type="nucleotide sequence ID" value="NZ_JAAGLU010000015.1"/>
</dbReference>
<protein>
    <submittedName>
        <fullName evidence="2">RES family NAD+ phosphorylase</fullName>
    </submittedName>
</protein>
<evidence type="ECO:0000313" key="2">
    <source>
        <dbReference type="EMBL" id="NEC87930.1"/>
    </source>
</evidence>
<gene>
    <name evidence="2" type="ORF">G3I71_19320</name>
</gene>
<reference evidence="2" key="1">
    <citation type="submission" date="2020-01" db="EMBL/GenBank/DDBJ databases">
        <title>Insect and environment-associated Actinomycetes.</title>
        <authorList>
            <person name="Currrie C."/>
            <person name="Chevrette M."/>
            <person name="Carlson C."/>
            <person name="Stubbendieck R."/>
            <person name="Wendt-Pienkowski E."/>
        </authorList>
    </citation>
    <scope>NUCLEOTIDE SEQUENCE</scope>
    <source>
        <strain evidence="2">SID12501</strain>
    </source>
</reference>
<dbReference type="InterPro" id="IPR014914">
    <property type="entry name" value="RES_dom"/>
</dbReference>
<evidence type="ECO:0000259" key="1">
    <source>
        <dbReference type="SMART" id="SM00953"/>
    </source>
</evidence>
<name>A0A6B3BUF1_9ACTN</name>
<sequence length="225" mass="25354">MHEETVLPSVYRFRPHWEVLPAGTHLWRIHPSHYRAAEFKPFIPDDRSTGRFNSMPEDPYPYLYAATDAETALAETLLRSHDFDSPTGMRLVSWAQVRGKSLNGVRTRCEMRLVSLCSGAALAAVRQDNLLLENEGAEHYAGTRRWARELRAQVPEAMGMIWGSKRNPSRRALVLFGDRFADCADGPLETLPYRNIPDLGSPDGVKEANQLLEPLCSAIKEPLNP</sequence>
<comment type="caution">
    <text evidence="2">The sequence shown here is derived from an EMBL/GenBank/DDBJ whole genome shotgun (WGS) entry which is preliminary data.</text>
</comment>
<dbReference type="EMBL" id="JAAGLU010000015">
    <property type="protein sequence ID" value="NEC87930.1"/>
    <property type="molecule type" value="Genomic_DNA"/>
</dbReference>
<proteinExistence type="predicted"/>
<organism evidence="2">
    <name type="scientific">Streptomyces sp. SID12501</name>
    <dbReference type="NCBI Taxonomy" id="2706042"/>
    <lineage>
        <taxon>Bacteria</taxon>
        <taxon>Bacillati</taxon>
        <taxon>Actinomycetota</taxon>
        <taxon>Actinomycetes</taxon>
        <taxon>Kitasatosporales</taxon>
        <taxon>Streptomycetaceae</taxon>
        <taxon>Streptomyces</taxon>
    </lineage>
</organism>
<dbReference type="SMART" id="SM00953">
    <property type="entry name" value="RES"/>
    <property type="match status" value="1"/>
</dbReference>
<dbReference type="Pfam" id="PF08808">
    <property type="entry name" value="RES"/>
    <property type="match status" value="1"/>
</dbReference>
<accession>A0A6B3BUF1</accession>
<dbReference type="AlphaFoldDB" id="A0A6B3BUF1"/>